<organism evidence="20 21">
    <name type="scientific">Rossellomorea aquimaris</name>
    <dbReference type="NCBI Taxonomy" id="189382"/>
    <lineage>
        <taxon>Bacteria</taxon>
        <taxon>Bacillati</taxon>
        <taxon>Bacillota</taxon>
        <taxon>Bacilli</taxon>
        <taxon>Bacillales</taxon>
        <taxon>Bacillaceae</taxon>
        <taxon>Rossellomorea</taxon>
    </lineage>
</organism>
<dbReference type="PROSITE" id="PS00903">
    <property type="entry name" value="CYT_DCMP_DEAMINASES_1"/>
    <property type="match status" value="1"/>
</dbReference>
<evidence type="ECO:0000256" key="10">
    <source>
        <dbReference type="ARBA" id="ARBA00022857"/>
    </source>
</evidence>
<evidence type="ECO:0000256" key="18">
    <source>
        <dbReference type="PIRSR" id="PIRSR006769-3"/>
    </source>
</evidence>
<dbReference type="Gene3D" id="3.40.140.10">
    <property type="entry name" value="Cytidine Deaminase, domain 2"/>
    <property type="match status" value="1"/>
</dbReference>
<feature type="binding site" evidence="17">
    <location>
        <position position="196"/>
    </location>
    <ligand>
        <name>NADP(+)</name>
        <dbReference type="ChEBI" id="CHEBI:58349"/>
    </ligand>
</feature>
<dbReference type="Pfam" id="PF01872">
    <property type="entry name" value="RibD_C"/>
    <property type="match status" value="1"/>
</dbReference>
<comment type="similarity">
    <text evidence="4 15">In the N-terminal section; belongs to the cytidine and deoxycytidylate deaminase family.</text>
</comment>
<evidence type="ECO:0000256" key="14">
    <source>
        <dbReference type="ARBA" id="ARBA00049886"/>
    </source>
</evidence>
<dbReference type="NCBIfam" id="TIGR00326">
    <property type="entry name" value="eubact_ribD"/>
    <property type="match status" value="1"/>
</dbReference>
<protein>
    <recommendedName>
        <fullName evidence="15">Riboflavin biosynthesis protein RibD</fullName>
    </recommendedName>
    <domain>
        <recommendedName>
            <fullName evidence="15">Diaminohydroxyphosphoribosylaminopyrimidine deaminase</fullName>
            <shortName evidence="15">DRAP deaminase</shortName>
            <ecNumber evidence="15">3.5.4.26</ecNumber>
        </recommendedName>
        <alternativeName>
            <fullName evidence="15">Riboflavin-specific deaminase</fullName>
        </alternativeName>
    </domain>
    <domain>
        <recommendedName>
            <fullName evidence="15">5-amino-6-(5-phosphoribosylamino)uracil reductase</fullName>
            <ecNumber evidence="15">1.1.1.193</ecNumber>
        </recommendedName>
        <alternativeName>
            <fullName evidence="15">HTP reductase</fullName>
        </alternativeName>
    </domain>
</protein>
<evidence type="ECO:0000256" key="9">
    <source>
        <dbReference type="ARBA" id="ARBA00022833"/>
    </source>
</evidence>
<evidence type="ECO:0000313" key="20">
    <source>
        <dbReference type="EMBL" id="TYS82701.1"/>
    </source>
</evidence>
<feature type="binding site" evidence="17">
    <location>
        <position position="291"/>
    </location>
    <ligand>
        <name>substrate</name>
    </ligand>
</feature>
<gene>
    <name evidence="20" type="primary">ribD</name>
    <name evidence="20" type="ORF">FZC80_03950</name>
</gene>
<comment type="pathway">
    <text evidence="3 15">Cofactor biosynthesis; riboflavin biosynthesis; 5-amino-6-(D-ribitylamino)uracil from GTP: step 3/4.</text>
</comment>
<evidence type="ECO:0000256" key="1">
    <source>
        <dbReference type="ARBA" id="ARBA00002151"/>
    </source>
</evidence>
<evidence type="ECO:0000256" key="11">
    <source>
        <dbReference type="ARBA" id="ARBA00023002"/>
    </source>
</evidence>
<dbReference type="InterPro" id="IPR002125">
    <property type="entry name" value="CMP_dCMP_dom"/>
</dbReference>
<dbReference type="Proteomes" id="UP000325054">
    <property type="component" value="Unassembled WGS sequence"/>
</dbReference>
<dbReference type="InterPro" id="IPR016192">
    <property type="entry name" value="APOBEC/CMP_deaminase_Zn-bd"/>
</dbReference>
<evidence type="ECO:0000256" key="4">
    <source>
        <dbReference type="ARBA" id="ARBA00005259"/>
    </source>
</evidence>
<dbReference type="FunFam" id="3.40.140.10:FF:000025">
    <property type="entry name" value="Riboflavin biosynthesis protein RibD"/>
    <property type="match status" value="1"/>
</dbReference>
<dbReference type="OrthoDB" id="9800865at2"/>
<evidence type="ECO:0000256" key="6">
    <source>
        <dbReference type="ARBA" id="ARBA00022619"/>
    </source>
</evidence>
<dbReference type="PANTHER" id="PTHR38011:SF7">
    <property type="entry name" value="2,5-DIAMINO-6-RIBOSYLAMINO-4(3H)-PYRIMIDINONE 5'-PHOSPHATE REDUCTASE"/>
    <property type="match status" value="1"/>
</dbReference>
<evidence type="ECO:0000256" key="16">
    <source>
        <dbReference type="PIRSR" id="PIRSR006769-1"/>
    </source>
</evidence>
<feature type="binding site" evidence="17">
    <location>
        <position position="200"/>
    </location>
    <ligand>
        <name>NADP(+)</name>
        <dbReference type="ChEBI" id="CHEBI:58349"/>
    </ligand>
</feature>
<accession>A0A5D4U6G8</accession>
<feature type="binding site" evidence="17">
    <location>
        <position position="184"/>
    </location>
    <ligand>
        <name>substrate</name>
    </ligand>
</feature>
<evidence type="ECO:0000256" key="2">
    <source>
        <dbReference type="ARBA" id="ARBA00004882"/>
    </source>
</evidence>
<dbReference type="EMBL" id="VTEW01000003">
    <property type="protein sequence ID" value="TYS82701.1"/>
    <property type="molecule type" value="Genomic_DNA"/>
</dbReference>
<feature type="binding site" evidence="17">
    <location>
        <position position="207"/>
    </location>
    <ligand>
        <name>substrate</name>
    </ligand>
</feature>
<comment type="catalytic activity">
    <reaction evidence="13 15">
        <text>5-amino-6-(5-phospho-D-ribitylamino)uracil + NADP(+) = 5-amino-6-(5-phospho-D-ribosylamino)uracil + NADPH + H(+)</text>
        <dbReference type="Rhea" id="RHEA:17845"/>
        <dbReference type="ChEBI" id="CHEBI:15378"/>
        <dbReference type="ChEBI" id="CHEBI:57783"/>
        <dbReference type="ChEBI" id="CHEBI:58349"/>
        <dbReference type="ChEBI" id="CHEBI:58421"/>
        <dbReference type="ChEBI" id="CHEBI:58453"/>
        <dbReference type="EC" id="1.1.1.193"/>
    </reaction>
</comment>
<keyword evidence="7 15" id="KW-0479">Metal-binding</keyword>
<dbReference type="UniPathway" id="UPA00275">
    <property type="reaction ID" value="UER00401"/>
</dbReference>
<evidence type="ECO:0000313" key="21">
    <source>
        <dbReference type="Proteomes" id="UP000325054"/>
    </source>
</evidence>
<keyword evidence="10 15" id="KW-0521">NADP</keyword>
<feature type="binding site" evidence="17">
    <location>
        <position position="168"/>
    </location>
    <ligand>
        <name>substrate</name>
    </ligand>
</feature>
<evidence type="ECO:0000256" key="3">
    <source>
        <dbReference type="ARBA" id="ARBA00004910"/>
    </source>
</evidence>
<comment type="caution">
    <text evidence="20">The sequence shown here is derived from an EMBL/GenBank/DDBJ whole genome shotgun (WGS) entry which is preliminary data.</text>
</comment>
<dbReference type="InterPro" id="IPR050765">
    <property type="entry name" value="Riboflavin_Biosynth_HTPR"/>
</dbReference>
<feature type="binding site" evidence="18">
    <location>
        <position position="75"/>
    </location>
    <ligand>
        <name>Zn(2+)</name>
        <dbReference type="ChEBI" id="CHEBI:29105"/>
        <note>catalytic</note>
    </ligand>
</feature>
<dbReference type="SUPFAM" id="SSF53597">
    <property type="entry name" value="Dihydrofolate reductase-like"/>
    <property type="match status" value="1"/>
</dbReference>
<proteinExistence type="inferred from homology"/>
<dbReference type="Pfam" id="PF00383">
    <property type="entry name" value="dCMP_cyt_deam_1"/>
    <property type="match status" value="1"/>
</dbReference>
<evidence type="ECO:0000256" key="17">
    <source>
        <dbReference type="PIRSR" id="PIRSR006769-2"/>
    </source>
</evidence>
<keyword evidence="8 15" id="KW-0378">Hydrolase</keyword>
<feature type="binding site" evidence="18">
    <location>
        <position position="84"/>
    </location>
    <ligand>
        <name>Zn(2+)</name>
        <dbReference type="ChEBI" id="CHEBI:29105"/>
        <note>catalytic</note>
    </ligand>
</feature>
<reference evidence="20 21" key="1">
    <citation type="submission" date="2019-08" db="EMBL/GenBank/DDBJ databases">
        <title>Bacillus genomes from the desert of Cuatro Cienegas, Coahuila.</title>
        <authorList>
            <person name="Olmedo-Alvarez G."/>
        </authorList>
    </citation>
    <scope>NUCLEOTIDE SEQUENCE [LARGE SCALE GENOMIC DNA]</scope>
    <source>
        <strain evidence="20 21">CH451a_14T</strain>
    </source>
</reference>
<comment type="function">
    <text evidence="1 15">Converts 2,5-diamino-6-(ribosylamino)-4(3h)-pyrimidinone 5'-phosphate into 5-amino-6-(ribosylamino)-2,4(1h,3h)-pyrimidinedione 5'-phosphate.</text>
</comment>
<dbReference type="AlphaFoldDB" id="A0A5D4U6G8"/>
<feature type="binding site" evidence="17">
    <location>
        <position position="204"/>
    </location>
    <ligand>
        <name>substrate</name>
    </ligand>
</feature>
<dbReference type="GO" id="GO:0050661">
    <property type="term" value="F:NADP binding"/>
    <property type="evidence" value="ECO:0007669"/>
    <property type="project" value="InterPro"/>
</dbReference>
<dbReference type="InterPro" id="IPR024072">
    <property type="entry name" value="DHFR-like_dom_sf"/>
</dbReference>
<sequence>MQESDYMELALSLAKAGKGQTSPNPAVGAVVVKDGEIAGMGAHLKAGEPHAEVHAIRQAGKKAEGADIYVTLEPCAHTGKTPPCANLIVENKLKRVFIASMDPNPLVAGKGINILKKAGIEVTTGICEKEALDLNAHFFHFIQNQTPYITLKTAMTLDGKTASYTGDSKWITSEESRLDVHKYRHTHDAILVGVNTVIQDNPLLTTRLPRGGKNPIRIVLDTNLKIPIESRILEVQEAETLIFCGKNASIEKKELLLDKGVRIEQLDSPDISINQVLKRLGELKITSLLVEGGSAVHFSFLREKAYQEVVIYMAPKLIGGSNAFSSFGGKGFPLISDGDELEFSSVENIGNDLKIIAKPLRKGGAK</sequence>
<dbReference type="GO" id="GO:0008270">
    <property type="term" value="F:zinc ion binding"/>
    <property type="evidence" value="ECO:0007669"/>
    <property type="project" value="InterPro"/>
</dbReference>
<evidence type="ECO:0000259" key="19">
    <source>
        <dbReference type="PROSITE" id="PS51747"/>
    </source>
</evidence>
<dbReference type="RefSeq" id="WP_148990855.1">
    <property type="nucleotide sequence ID" value="NZ_VTEW01000003.1"/>
</dbReference>
<dbReference type="GO" id="GO:0008835">
    <property type="term" value="F:diaminohydroxyphosphoribosylaminopyrimidine deaminase activity"/>
    <property type="evidence" value="ECO:0007669"/>
    <property type="project" value="UniProtKB-EC"/>
</dbReference>
<dbReference type="NCBIfam" id="TIGR00227">
    <property type="entry name" value="ribD_Cterm"/>
    <property type="match status" value="1"/>
</dbReference>
<dbReference type="InterPro" id="IPR002734">
    <property type="entry name" value="RibDG_C"/>
</dbReference>
<keyword evidence="12" id="KW-0511">Multifunctional enzyme</keyword>
<dbReference type="GO" id="GO:0008703">
    <property type="term" value="F:5-amino-6-(5-phosphoribosylamino)uracil reductase activity"/>
    <property type="evidence" value="ECO:0007669"/>
    <property type="project" value="UniProtKB-EC"/>
</dbReference>
<feature type="binding site" evidence="17">
    <location>
        <position position="222"/>
    </location>
    <ligand>
        <name>NADP(+)</name>
        <dbReference type="ChEBI" id="CHEBI:58349"/>
    </ligand>
</feature>
<evidence type="ECO:0000256" key="8">
    <source>
        <dbReference type="ARBA" id="ARBA00022801"/>
    </source>
</evidence>
<feature type="binding site" evidence="18">
    <location>
        <position position="50"/>
    </location>
    <ligand>
        <name>Zn(2+)</name>
        <dbReference type="ChEBI" id="CHEBI:29105"/>
        <note>catalytic</note>
    </ligand>
</feature>
<evidence type="ECO:0000256" key="7">
    <source>
        <dbReference type="ARBA" id="ARBA00022723"/>
    </source>
</evidence>
<feature type="binding site" evidence="17">
    <location>
        <position position="154"/>
    </location>
    <ligand>
        <name>NADP(+)</name>
        <dbReference type="ChEBI" id="CHEBI:58349"/>
    </ligand>
</feature>
<dbReference type="CDD" id="cd01284">
    <property type="entry name" value="Riboflavin_deaminase-reductase"/>
    <property type="match status" value="1"/>
</dbReference>
<dbReference type="PROSITE" id="PS51747">
    <property type="entry name" value="CYT_DCMP_DEAMINASES_2"/>
    <property type="match status" value="1"/>
</dbReference>
<dbReference type="GO" id="GO:0009231">
    <property type="term" value="P:riboflavin biosynthetic process"/>
    <property type="evidence" value="ECO:0007669"/>
    <property type="project" value="UniProtKB-UniPathway"/>
</dbReference>
<feature type="domain" description="CMP/dCMP-type deaminase" evidence="19">
    <location>
        <begin position="1"/>
        <end position="123"/>
    </location>
</feature>
<keyword evidence="11 15" id="KW-0560">Oxidoreductase</keyword>
<keyword evidence="6 15" id="KW-0686">Riboflavin biosynthesis</keyword>
<dbReference type="Gene3D" id="3.40.430.10">
    <property type="entry name" value="Dihydrofolate Reductase, subunit A"/>
    <property type="match status" value="1"/>
</dbReference>
<dbReference type="InterPro" id="IPR011549">
    <property type="entry name" value="RibD_C"/>
</dbReference>
<feature type="binding site" evidence="17">
    <location>
        <begin position="293"/>
        <end position="299"/>
    </location>
    <ligand>
        <name>NADP(+)</name>
        <dbReference type="ChEBI" id="CHEBI:58349"/>
    </ligand>
</feature>
<comment type="catalytic activity">
    <reaction evidence="14 15">
        <text>2,5-diamino-6-hydroxy-4-(5-phosphoribosylamino)-pyrimidine + H2O + H(+) = 5-amino-6-(5-phospho-D-ribosylamino)uracil + NH4(+)</text>
        <dbReference type="Rhea" id="RHEA:21868"/>
        <dbReference type="ChEBI" id="CHEBI:15377"/>
        <dbReference type="ChEBI" id="CHEBI:15378"/>
        <dbReference type="ChEBI" id="CHEBI:28938"/>
        <dbReference type="ChEBI" id="CHEBI:58453"/>
        <dbReference type="ChEBI" id="CHEBI:58614"/>
        <dbReference type="EC" id="3.5.4.26"/>
    </reaction>
</comment>
<dbReference type="SUPFAM" id="SSF53927">
    <property type="entry name" value="Cytidine deaminase-like"/>
    <property type="match status" value="1"/>
</dbReference>
<evidence type="ECO:0000256" key="12">
    <source>
        <dbReference type="ARBA" id="ARBA00023268"/>
    </source>
</evidence>
<evidence type="ECO:0000256" key="5">
    <source>
        <dbReference type="ARBA" id="ARBA00007417"/>
    </source>
</evidence>
<comment type="pathway">
    <text evidence="2 15">Cofactor biosynthesis; riboflavin biosynthesis; 5-amino-6-(D-ribitylamino)uracil from GTP: step 2/4.</text>
</comment>
<feature type="active site" description="Proton donor" evidence="16">
    <location>
        <position position="52"/>
    </location>
</feature>
<dbReference type="PIRSF" id="PIRSF006769">
    <property type="entry name" value="RibD"/>
    <property type="match status" value="1"/>
</dbReference>
<comment type="similarity">
    <text evidence="5 15">In the C-terminal section; belongs to the HTP reductase family.</text>
</comment>
<dbReference type="InterPro" id="IPR016193">
    <property type="entry name" value="Cytidine_deaminase-like"/>
</dbReference>
<dbReference type="InterPro" id="IPR004794">
    <property type="entry name" value="Eubact_RibD"/>
</dbReference>
<dbReference type="PANTHER" id="PTHR38011">
    <property type="entry name" value="DIHYDROFOLATE REDUCTASE FAMILY PROTEIN (AFU_ORTHOLOGUE AFUA_8G06820)"/>
    <property type="match status" value="1"/>
</dbReference>
<evidence type="ECO:0000256" key="13">
    <source>
        <dbReference type="ARBA" id="ARBA00049861"/>
    </source>
</evidence>
<feature type="binding site" evidence="17">
    <location>
        <position position="170"/>
    </location>
    <ligand>
        <name>NADP(+)</name>
        <dbReference type="ChEBI" id="CHEBI:58349"/>
    </ligand>
</feature>
<dbReference type="EC" id="3.5.4.26" evidence="15"/>
<name>A0A5D4U6G8_9BACI</name>
<dbReference type="EC" id="1.1.1.193" evidence="15"/>
<comment type="cofactor">
    <cofactor evidence="15 18">
        <name>Zn(2+)</name>
        <dbReference type="ChEBI" id="CHEBI:29105"/>
    </cofactor>
    <text evidence="15 18">Binds 1 zinc ion.</text>
</comment>
<evidence type="ECO:0000256" key="15">
    <source>
        <dbReference type="PIRNR" id="PIRNR006769"/>
    </source>
</evidence>
<keyword evidence="9 15" id="KW-0862">Zinc</keyword>